<dbReference type="EMBL" id="GL883090">
    <property type="protein sequence ID" value="EGG12840.1"/>
    <property type="molecule type" value="Genomic_DNA"/>
</dbReference>
<dbReference type="Proteomes" id="UP000001072">
    <property type="component" value="Unassembled WGS sequence"/>
</dbReference>
<reference evidence="3" key="1">
    <citation type="journal article" date="2011" name="Proc. Natl. Acad. Sci. U.S.A.">
        <title>Obligate biotrophy features unraveled by the genomic analysis of rust fungi.</title>
        <authorList>
            <person name="Duplessis S."/>
            <person name="Cuomo C.A."/>
            <person name="Lin Y.-C."/>
            <person name="Aerts A."/>
            <person name="Tisserant E."/>
            <person name="Veneault-Fourrey C."/>
            <person name="Joly D.L."/>
            <person name="Hacquard S."/>
            <person name="Amselem J."/>
            <person name="Cantarel B.L."/>
            <person name="Chiu R."/>
            <person name="Coutinho P.M."/>
            <person name="Feau N."/>
            <person name="Field M."/>
            <person name="Frey P."/>
            <person name="Gelhaye E."/>
            <person name="Goldberg J."/>
            <person name="Grabherr M.G."/>
            <person name="Kodira C.D."/>
            <person name="Kohler A."/>
            <person name="Kuees U."/>
            <person name="Lindquist E.A."/>
            <person name="Lucas S.M."/>
            <person name="Mago R."/>
            <person name="Mauceli E."/>
            <person name="Morin E."/>
            <person name="Murat C."/>
            <person name="Pangilinan J.L."/>
            <person name="Park R."/>
            <person name="Pearson M."/>
            <person name="Quesneville H."/>
            <person name="Rouhier N."/>
            <person name="Sakthikumar S."/>
            <person name="Salamov A.A."/>
            <person name="Schmutz J."/>
            <person name="Selles B."/>
            <person name="Shapiro H."/>
            <person name="Tanguay P."/>
            <person name="Tuskan G.A."/>
            <person name="Henrissat B."/>
            <person name="Van de Peer Y."/>
            <person name="Rouze P."/>
            <person name="Ellis J.G."/>
            <person name="Dodds P.N."/>
            <person name="Schein J.E."/>
            <person name="Zhong S."/>
            <person name="Hamelin R.C."/>
            <person name="Grigoriev I.V."/>
            <person name="Szabo L.J."/>
            <person name="Martin F."/>
        </authorList>
    </citation>
    <scope>NUCLEOTIDE SEQUENCE [LARGE SCALE GENOMIC DNA]</scope>
    <source>
        <strain evidence="3">98AG31 / pathotype 3-4-7</strain>
    </source>
</reference>
<organism evidence="3">
    <name type="scientific">Melampsora larici-populina (strain 98AG31 / pathotype 3-4-7)</name>
    <name type="common">Poplar leaf rust fungus</name>
    <dbReference type="NCBI Taxonomy" id="747676"/>
    <lineage>
        <taxon>Eukaryota</taxon>
        <taxon>Fungi</taxon>
        <taxon>Dikarya</taxon>
        <taxon>Basidiomycota</taxon>
        <taxon>Pucciniomycotina</taxon>
        <taxon>Pucciniomycetes</taxon>
        <taxon>Pucciniales</taxon>
        <taxon>Melampsoraceae</taxon>
        <taxon>Melampsora</taxon>
    </lineage>
</organism>
<protein>
    <submittedName>
        <fullName evidence="2">Uncharacterized protein</fullName>
    </submittedName>
</protein>
<dbReference type="KEGG" id="mlr:MELLADRAFT_101411"/>
<evidence type="ECO:0000313" key="3">
    <source>
        <dbReference type="Proteomes" id="UP000001072"/>
    </source>
</evidence>
<dbReference type="VEuPathDB" id="FungiDB:MELLADRAFT_101411"/>
<accession>F4R4N4</accession>
<evidence type="ECO:0000313" key="2">
    <source>
        <dbReference type="EMBL" id="EGG12840.1"/>
    </source>
</evidence>
<dbReference type="HOGENOM" id="CLU_069422_0_0_1"/>
<gene>
    <name evidence="2" type="ORF">MELLADRAFT_101411</name>
</gene>
<feature type="region of interest" description="Disordered" evidence="1">
    <location>
        <begin position="283"/>
        <end position="311"/>
    </location>
</feature>
<name>F4R4N4_MELLP</name>
<dbReference type="GeneID" id="18921358"/>
<dbReference type="AlphaFoldDB" id="F4R4N4"/>
<dbReference type="RefSeq" id="XP_007403778.1">
    <property type="nucleotide sequence ID" value="XM_007403716.1"/>
</dbReference>
<sequence length="311" mass="34450">MAFQMQLSNVVLKNLFTAGLRPEVKDRALKHPDWFKCSTIEERQAVAMMASEQIMHVSANNHLLVQSHSAHRAIAMPPAVQVPRDPNAMDVDVNAVASKHPFPPLPVGVSFGSFVKFCHNRKMCHCCLKPYDSTHKGPDGKGIGCPNLPPRTTQEIEMFMQKHRAPASNPHSSQTMVAAVDSSPQTVRSQAQRPPVQFMIPNLTNVPDVQAGFRQVPTGYQLPPHLPLYHPYQFALTSQFHHPLQHPGLPAAMGIPAAVGITDPVQQVLALFSEYQNIDQPTYYDHSGTNQLDHTPMFDPTDDGEGFSNKF</sequence>
<dbReference type="InParanoid" id="F4R4N4"/>
<proteinExistence type="predicted"/>
<keyword evidence="3" id="KW-1185">Reference proteome</keyword>
<evidence type="ECO:0000256" key="1">
    <source>
        <dbReference type="SAM" id="MobiDB-lite"/>
    </source>
</evidence>